<dbReference type="SUPFAM" id="SSF56801">
    <property type="entry name" value="Acetyl-CoA synthetase-like"/>
    <property type="match status" value="1"/>
</dbReference>
<dbReference type="RefSeq" id="WP_146488907.1">
    <property type="nucleotide sequence ID" value="NZ_VIGX01000019.1"/>
</dbReference>
<organism evidence="1 2">
    <name type="scientific">Tsukamurella conjunctivitidis</name>
    <dbReference type="NCBI Taxonomy" id="2592068"/>
    <lineage>
        <taxon>Bacteria</taxon>
        <taxon>Bacillati</taxon>
        <taxon>Actinomycetota</taxon>
        <taxon>Actinomycetes</taxon>
        <taxon>Mycobacteriales</taxon>
        <taxon>Tsukamurellaceae</taxon>
        <taxon>Tsukamurella</taxon>
    </lineage>
</organism>
<accession>A0A5C5RYB5</accession>
<dbReference type="AlphaFoldDB" id="A0A5C5RYB5"/>
<gene>
    <name evidence="1" type="ORF">FK530_20945</name>
</gene>
<dbReference type="EMBL" id="VIGX01000019">
    <property type="protein sequence ID" value="TWS27011.1"/>
    <property type="molecule type" value="Genomic_DNA"/>
</dbReference>
<protein>
    <submittedName>
        <fullName evidence="1">TIGR03089 family protein</fullName>
    </submittedName>
</protein>
<dbReference type="InterPro" id="IPR017523">
    <property type="entry name" value="Rv3268"/>
</dbReference>
<dbReference type="OrthoDB" id="3396763at2"/>
<sequence>MRGLTVTDRLLVPIVQADGAAPRFTWYDDATGARMGLSAITLGNWAAKCGNLLRDQYGLGPGDPVGVLLPAHWQTAGILFGAWWAGCEVRFGEPGDVTFAAPDRLDEATDLGADELLAVGLDAFGMAVPDLVPGIDDYTTEVRVHPDAFTPGGAGQDAPVLAGDTAEIVLARSTALAASAGYAAGDRVLSTREWRTVDDLYDGLLAPLAAPASVIHVSNPDPAKLMDKFATEKATARVA</sequence>
<dbReference type="Gene3D" id="3.40.50.12780">
    <property type="entry name" value="N-terminal domain of ligase-like"/>
    <property type="match status" value="1"/>
</dbReference>
<dbReference type="Proteomes" id="UP000319375">
    <property type="component" value="Unassembled WGS sequence"/>
</dbReference>
<keyword evidence="2" id="KW-1185">Reference proteome</keyword>
<evidence type="ECO:0000313" key="1">
    <source>
        <dbReference type="EMBL" id="TWS27011.1"/>
    </source>
</evidence>
<dbReference type="NCBIfam" id="TIGR03089">
    <property type="entry name" value="TIGR03089 family protein"/>
    <property type="match status" value="1"/>
</dbReference>
<evidence type="ECO:0000313" key="2">
    <source>
        <dbReference type="Proteomes" id="UP000319375"/>
    </source>
</evidence>
<dbReference type="InterPro" id="IPR042099">
    <property type="entry name" value="ANL_N_sf"/>
</dbReference>
<proteinExistence type="predicted"/>
<comment type="caution">
    <text evidence="1">The sequence shown here is derived from an EMBL/GenBank/DDBJ whole genome shotgun (WGS) entry which is preliminary data.</text>
</comment>
<reference evidence="1 2" key="1">
    <citation type="submission" date="2019-06" db="EMBL/GenBank/DDBJ databases">
        <title>Tsukamurella conjunctivitidis sp. nov., Tsukamurella assacharolytica sp. nov. and Tsukamurella sputae sp. nov. isolated from patients with conjunctivitis, bacteraemia (lymphoma) and respiratory infection (sputum) in Hong Kong.</title>
        <authorList>
            <person name="Teng J.L.L."/>
            <person name="Lee H.H."/>
            <person name="Fong J.Y.H."/>
            <person name="Fok K.M.N."/>
            <person name="Lau S.K.P."/>
            <person name="Woo P.C.Y."/>
        </authorList>
    </citation>
    <scope>NUCLEOTIDE SEQUENCE [LARGE SCALE GENOMIC DNA]</scope>
    <source>
        <strain evidence="1 2">HKU72</strain>
    </source>
</reference>
<name>A0A5C5RYB5_9ACTN</name>